<gene>
    <name evidence="1" type="ORF">AVEN_51967_1</name>
</gene>
<feature type="non-terminal residue" evidence="1">
    <location>
        <position position="1"/>
    </location>
</feature>
<dbReference type="EMBL" id="BGPR01024406">
    <property type="protein sequence ID" value="GBN92487.1"/>
    <property type="molecule type" value="Genomic_DNA"/>
</dbReference>
<name>A0A4Y2SW77_ARAVE</name>
<dbReference type="AlphaFoldDB" id="A0A4Y2SW77"/>
<dbReference type="Proteomes" id="UP000499080">
    <property type="component" value="Unassembled WGS sequence"/>
</dbReference>
<proteinExistence type="predicted"/>
<organism evidence="1 2">
    <name type="scientific">Araneus ventricosus</name>
    <name type="common">Orbweaver spider</name>
    <name type="synonym">Epeira ventricosa</name>
    <dbReference type="NCBI Taxonomy" id="182803"/>
    <lineage>
        <taxon>Eukaryota</taxon>
        <taxon>Metazoa</taxon>
        <taxon>Ecdysozoa</taxon>
        <taxon>Arthropoda</taxon>
        <taxon>Chelicerata</taxon>
        <taxon>Arachnida</taxon>
        <taxon>Araneae</taxon>
        <taxon>Araneomorphae</taxon>
        <taxon>Entelegynae</taxon>
        <taxon>Araneoidea</taxon>
        <taxon>Araneidae</taxon>
        <taxon>Araneus</taxon>
    </lineage>
</organism>
<evidence type="ECO:0000313" key="2">
    <source>
        <dbReference type="Proteomes" id="UP000499080"/>
    </source>
</evidence>
<comment type="caution">
    <text evidence="1">The sequence shown here is derived from an EMBL/GenBank/DDBJ whole genome shotgun (WGS) entry which is preliminary data.</text>
</comment>
<evidence type="ECO:0000313" key="1">
    <source>
        <dbReference type="EMBL" id="GBN92487.1"/>
    </source>
</evidence>
<sequence length="53" mass="6148">PMQGCEENSLPRWDLVSRLEMELETAVWGERRAYGGIFMTLNLVVLDQTLEHL</sequence>
<reference evidence="1 2" key="1">
    <citation type="journal article" date="2019" name="Sci. Rep.">
        <title>Orb-weaving spider Araneus ventricosus genome elucidates the spidroin gene catalogue.</title>
        <authorList>
            <person name="Kono N."/>
            <person name="Nakamura H."/>
            <person name="Ohtoshi R."/>
            <person name="Moran D.A.P."/>
            <person name="Shinohara A."/>
            <person name="Yoshida Y."/>
            <person name="Fujiwara M."/>
            <person name="Mori M."/>
            <person name="Tomita M."/>
            <person name="Arakawa K."/>
        </authorList>
    </citation>
    <scope>NUCLEOTIDE SEQUENCE [LARGE SCALE GENOMIC DNA]</scope>
</reference>
<accession>A0A4Y2SW77</accession>
<protein>
    <submittedName>
        <fullName evidence="1">Uncharacterized protein</fullName>
    </submittedName>
</protein>
<keyword evidence="2" id="KW-1185">Reference proteome</keyword>